<evidence type="ECO:0000313" key="1">
    <source>
        <dbReference type="EMBL" id="KAI9508097.1"/>
    </source>
</evidence>
<dbReference type="Proteomes" id="UP001207468">
    <property type="component" value="Unassembled WGS sequence"/>
</dbReference>
<dbReference type="EMBL" id="JAGFNK010000101">
    <property type="protein sequence ID" value="KAI9508097.1"/>
    <property type="molecule type" value="Genomic_DNA"/>
</dbReference>
<comment type="caution">
    <text evidence="1">The sequence shown here is derived from an EMBL/GenBank/DDBJ whole genome shotgun (WGS) entry which is preliminary data.</text>
</comment>
<organism evidence="1 2">
    <name type="scientific">Russula earlei</name>
    <dbReference type="NCBI Taxonomy" id="71964"/>
    <lineage>
        <taxon>Eukaryota</taxon>
        <taxon>Fungi</taxon>
        <taxon>Dikarya</taxon>
        <taxon>Basidiomycota</taxon>
        <taxon>Agaricomycotina</taxon>
        <taxon>Agaricomycetes</taxon>
        <taxon>Russulales</taxon>
        <taxon>Russulaceae</taxon>
        <taxon>Russula</taxon>
    </lineage>
</organism>
<accession>A0ACC0UB58</accession>
<gene>
    <name evidence="1" type="ORF">F5148DRAFT_1199598</name>
</gene>
<name>A0ACC0UB58_9AGAM</name>
<protein>
    <submittedName>
        <fullName evidence="1">Uncharacterized protein</fullName>
    </submittedName>
</protein>
<keyword evidence="2" id="KW-1185">Reference proteome</keyword>
<evidence type="ECO:0000313" key="2">
    <source>
        <dbReference type="Proteomes" id="UP001207468"/>
    </source>
</evidence>
<proteinExistence type="predicted"/>
<sequence>MFSPRLASLAVISALVSSTVATFQILSPGGPNLWWVAESQNTLVWSCNDSPPATSYILLVANTNLTILAAPEAIVANIPNADCSHSITTQQAALIPALNYTLMLADSLDQTKVYATSLPFEVKPLGAAYPTTNSTPTDNPVASTASSSSTGSGSSSTSTAKPNGAFANFEVSAAPVLAAFGVAIGML</sequence>
<reference evidence="1" key="1">
    <citation type="submission" date="2021-03" db="EMBL/GenBank/DDBJ databases">
        <title>Evolutionary priming and transition to the ectomycorrhizal habit in an iconic lineage of mushroom-forming fungi: is preadaptation a requirement?</title>
        <authorList>
            <consortium name="DOE Joint Genome Institute"/>
            <person name="Looney B.P."/>
            <person name="Miyauchi S."/>
            <person name="Morin E."/>
            <person name="Drula E."/>
            <person name="Courty P.E."/>
            <person name="Chicoki N."/>
            <person name="Fauchery L."/>
            <person name="Kohler A."/>
            <person name="Kuo A."/>
            <person name="LaButti K."/>
            <person name="Pangilinan J."/>
            <person name="Lipzen A."/>
            <person name="Riley R."/>
            <person name="Andreopoulos W."/>
            <person name="He G."/>
            <person name="Johnson J."/>
            <person name="Barry K.W."/>
            <person name="Grigoriev I.V."/>
            <person name="Nagy L."/>
            <person name="Hibbett D."/>
            <person name="Henrissat B."/>
            <person name="Matheny P.B."/>
            <person name="Labbe J."/>
            <person name="Martin A.F."/>
        </authorList>
    </citation>
    <scope>NUCLEOTIDE SEQUENCE</scope>
    <source>
        <strain evidence="1">BPL698</strain>
    </source>
</reference>